<dbReference type="Proteomes" id="UP000039324">
    <property type="component" value="Unassembled WGS sequence"/>
</dbReference>
<keyword evidence="8" id="KW-1185">Reference proteome</keyword>
<comment type="similarity">
    <text evidence="1">Belongs to the peptidase M17 family.</text>
</comment>
<dbReference type="CDD" id="cd00433">
    <property type="entry name" value="Peptidase_M17"/>
    <property type="match status" value="1"/>
</dbReference>
<evidence type="ECO:0000259" key="5">
    <source>
        <dbReference type="PROSITE" id="PS00631"/>
    </source>
</evidence>
<dbReference type="OrthoDB" id="412814at2759"/>
<protein>
    <recommendedName>
        <fullName evidence="5">Cytosol aminopeptidase domain-containing protein</fullName>
    </recommendedName>
</protein>
<evidence type="ECO:0000313" key="7">
    <source>
        <dbReference type="EMBL" id="SPQ94843.1"/>
    </source>
</evidence>
<dbReference type="PANTHER" id="PTHR11963:SF48">
    <property type="entry name" value="DIPEPTIDASE B, ISOFORM A"/>
    <property type="match status" value="1"/>
</dbReference>
<dbReference type="EMBL" id="CDSF01000133">
    <property type="protein sequence ID" value="CEP02719.1"/>
    <property type="molecule type" value="Genomic_DNA"/>
</dbReference>
<evidence type="ECO:0000256" key="2">
    <source>
        <dbReference type="ARBA" id="ARBA00022438"/>
    </source>
</evidence>
<accession>A0A0G4J5S8</accession>
<geneLocation type="mitochondrion" evidence="7"/>
<dbReference type="PRINTS" id="PR00481">
    <property type="entry name" value="LAMNOPPTDASE"/>
</dbReference>
<dbReference type="Proteomes" id="UP000290189">
    <property type="component" value="Unassembled WGS sequence"/>
</dbReference>
<dbReference type="SUPFAM" id="SSF53187">
    <property type="entry name" value="Zn-dependent exopeptidases"/>
    <property type="match status" value="1"/>
</dbReference>
<evidence type="ECO:0000313" key="9">
    <source>
        <dbReference type="Proteomes" id="UP000290189"/>
    </source>
</evidence>
<dbReference type="OMA" id="MVCEQSD"/>
<dbReference type="InterPro" id="IPR000819">
    <property type="entry name" value="Peptidase_M17_C"/>
</dbReference>
<dbReference type="Gene3D" id="3.40.630.10">
    <property type="entry name" value="Zn peptidases"/>
    <property type="match status" value="1"/>
</dbReference>
<gene>
    <name evidence="6" type="ORF">PBRA_002686</name>
    <name evidence="7" type="ORF">PLBR_LOCUS2058</name>
</gene>
<evidence type="ECO:0000256" key="4">
    <source>
        <dbReference type="ARBA" id="ARBA00022801"/>
    </source>
</evidence>
<dbReference type="Pfam" id="PF18295">
    <property type="entry name" value="Pdase_M17_N2"/>
    <property type="match status" value="1"/>
</dbReference>
<keyword evidence="2" id="KW-0031">Aminopeptidase</keyword>
<reference evidence="7 9" key="2">
    <citation type="submission" date="2018-03" db="EMBL/GenBank/DDBJ databases">
        <authorList>
            <person name="Fogelqvist J."/>
        </authorList>
    </citation>
    <scope>NUCLEOTIDE SEQUENCE [LARGE SCALE GENOMIC DNA]</scope>
</reference>
<keyword evidence="4" id="KW-0378">Hydrolase</keyword>
<organism evidence="6 8">
    <name type="scientific">Plasmodiophora brassicae</name>
    <name type="common">Clubroot disease agent</name>
    <dbReference type="NCBI Taxonomy" id="37360"/>
    <lineage>
        <taxon>Eukaryota</taxon>
        <taxon>Sar</taxon>
        <taxon>Rhizaria</taxon>
        <taxon>Endomyxa</taxon>
        <taxon>Phytomyxea</taxon>
        <taxon>Plasmodiophorida</taxon>
        <taxon>Plasmodiophoridae</taxon>
        <taxon>Plasmodiophora</taxon>
    </lineage>
</organism>
<dbReference type="GO" id="GO:0070006">
    <property type="term" value="F:metalloaminopeptidase activity"/>
    <property type="evidence" value="ECO:0007669"/>
    <property type="project" value="InterPro"/>
</dbReference>
<dbReference type="STRING" id="37360.A0A0G4J5S8"/>
<name>A0A0G4J5S8_PLABS</name>
<evidence type="ECO:0000313" key="8">
    <source>
        <dbReference type="Proteomes" id="UP000039324"/>
    </source>
</evidence>
<evidence type="ECO:0000313" key="6">
    <source>
        <dbReference type="EMBL" id="CEP02719.1"/>
    </source>
</evidence>
<dbReference type="GO" id="GO:0005737">
    <property type="term" value="C:cytoplasm"/>
    <property type="evidence" value="ECO:0007669"/>
    <property type="project" value="InterPro"/>
</dbReference>
<dbReference type="EMBL" id="OVEO01000003">
    <property type="protein sequence ID" value="SPQ94843.1"/>
    <property type="molecule type" value="Genomic_DNA"/>
</dbReference>
<dbReference type="AlphaFoldDB" id="A0A0G4J5S8"/>
<reference evidence="6 8" key="1">
    <citation type="submission" date="2015-02" db="EMBL/GenBank/DDBJ databases">
        <authorList>
            <person name="Chooi Y.-H."/>
        </authorList>
    </citation>
    <scope>NUCLEOTIDE SEQUENCE [LARGE SCALE GENOMIC DNA]</scope>
    <source>
        <strain evidence="6">E3</strain>
    </source>
</reference>
<dbReference type="InterPro" id="IPR011356">
    <property type="entry name" value="Leucine_aapep/pepB"/>
</dbReference>
<keyword evidence="3" id="KW-0645">Protease</keyword>
<dbReference type="PANTHER" id="PTHR11963">
    <property type="entry name" value="LEUCINE AMINOPEPTIDASE-RELATED"/>
    <property type="match status" value="1"/>
</dbReference>
<evidence type="ECO:0000256" key="3">
    <source>
        <dbReference type="ARBA" id="ARBA00022670"/>
    </source>
</evidence>
<sequence>MEIALTVGVDRGVLNGQGGQVIYLGKQAALLSDASSKALTAAVPGLAISTAHAAIRAIGAGGHTGKTTTFWHSQGESEPAIEIVLHSRAEACSRHNSSGRPDDISDCLESAFGSSANHTRFAVLLAVDTADEAFAAGCASARAAHWFSVKNGASEVTDNWSTRQLRIHFLLENAEQKQLLSPRLPLLSQTIKGIRNAARLVDMPCSMLNTDAFVTIASEIHKDLKAKGHPVEIEVIRPDTESKFGGLWGVGKAAVSPPALVVLSYKPQNAKRTLAFVGKGIVYDTGGLSIKPRDAMIGMKRDMGGAAAILFAFEVLVKNTSSDNVHALLCLAENAVGPKSTRPDDILRMLSGKTVEVNNTDAEGRLVLADGVHYASKHLNPDIIVDMATLTGAQGIATGVHHAALYCDDEGLEKSCLTAGRRSGDLCHALPFAPEFFFREFKSKVADMKNSVACRTNAQSSCAGEFIRNHIAENYKGSWMHIDIAYPAESGERGTGFGVALLVQLFHQILN</sequence>
<feature type="domain" description="Cytosol aminopeptidase" evidence="5">
    <location>
        <begin position="359"/>
        <end position="366"/>
    </location>
</feature>
<dbReference type="PROSITE" id="PS00631">
    <property type="entry name" value="CYTOSOL_AP"/>
    <property type="match status" value="1"/>
</dbReference>
<dbReference type="InterPro" id="IPR041417">
    <property type="entry name" value="NPEPL1_N"/>
</dbReference>
<proteinExistence type="inferred from homology"/>
<evidence type="ECO:0000256" key="1">
    <source>
        <dbReference type="ARBA" id="ARBA00009528"/>
    </source>
</evidence>
<dbReference type="GO" id="GO:0006508">
    <property type="term" value="P:proteolysis"/>
    <property type="evidence" value="ECO:0007669"/>
    <property type="project" value="UniProtKB-KW"/>
</dbReference>
<dbReference type="GO" id="GO:0030145">
    <property type="term" value="F:manganese ion binding"/>
    <property type="evidence" value="ECO:0007669"/>
    <property type="project" value="InterPro"/>
</dbReference>
<keyword evidence="7" id="KW-0496">Mitochondrion</keyword>
<dbReference type="Gene3D" id="3.40.50.10590">
    <property type="entry name" value="Zn-dependent exopeptidases"/>
    <property type="match status" value="1"/>
</dbReference>
<dbReference type="Pfam" id="PF00883">
    <property type="entry name" value="Peptidase_M17"/>
    <property type="match status" value="1"/>
</dbReference>